<dbReference type="EMBL" id="CP054490">
    <property type="protein sequence ID" value="QKQ24090.1"/>
    <property type="molecule type" value="Genomic_DNA"/>
</dbReference>
<dbReference type="Gene3D" id="2.60.40.3650">
    <property type="match status" value="1"/>
</dbReference>
<feature type="domain" description="Peptidase M61 N-terminal" evidence="1">
    <location>
        <begin position="4"/>
        <end position="94"/>
    </location>
</feature>
<gene>
    <name evidence="2" type="ORF">HUE58_02745</name>
</gene>
<protein>
    <recommendedName>
        <fullName evidence="1">Peptidase M61 N-terminal domain-containing protein</fullName>
    </recommendedName>
</protein>
<dbReference type="RefSeq" id="WP_174605529.1">
    <property type="nucleotide sequence ID" value="NZ_CP054490.1"/>
</dbReference>
<accession>A0A6N0HPA0</accession>
<dbReference type="Proteomes" id="UP000509429">
    <property type="component" value="Chromosome"/>
</dbReference>
<reference evidence="2 3" key="1">
    <citation type="submission" date="2020-05" db="EMBL/GenBank/DDBJ databases">
        <title>Horizontal transmission and recombination maintain forever young bacterial symbiont genomes.</title>
        <authorList>
            <person name="Russell S.L."/>
            <person name="Pepper-Tunick E."/>
            <person name="Svedberg J."/>
            <person name="Byrne A."/>
            <person name="Ruelas Castillo J."/>
            <person name="Vollmers C."/>
            <person name="Beinart R.A."/>
            <person name="Corbett-Detig R."/>
        </authorList>
    </citation>
    <scope>NUCLEOTIDE SEQUENCE [LARGE SCALE GENOMIC DNA]</scope>
    <source>
        <strain evidence="2">JDF_Ridge</strain>
    </source>
</reference>
<evidence type="ECO:0000259" key="1">
    <source>
        <dbReference type="Pfam" id="PF17899"/>
    </source>
</evidence>
<dbReference type="Pfam" id="PF17899">
    <property type="entry name" value="Peptidase_M61_N"/>
    <property type="match status" value="1"/>
</dbReference>
<dbReference type="InterPro" id="IPR040756">
    <property type="entry name" value="Peptidase_M61_N"/>
</dbReference>
<evidence type="ECO:0000313" key="3">
    <source>
        <dbReference type="Proteomes" id="UP000509429"/>
    </source>
</evidence>
<keyword evidence="3" id="KW-1185">Reference proteome</keyword>
<sequence length="100" mass="11829">MNIKYTVAIKDLHTHIFKVVLTLNNPNLLEQVFSLPSWIPDSYLIRDFTKNIIRIKARSNHQQIPIKKLDKNHWIAYPCENVLSIKYGVYAFDYQLGWLV</sequence>
<dbReference type="AlphaFoldDB" id="A0A6N0HPA0"/>
<organism evidence="2 3">
    <name type="scientific">Candidatus Ruthia endofausta</name>
    <dbReference type="NCBI Taxonomy" id="2738852"/>
    <lineage>
        <taxon>Bacteria</taxon>
        <taxon>Pseudomonadati</taxon>
        <taxon>Pseudomonadota</taxon>
        <taxon>Gammaproteobacteria</taxon>
        <taxon>Candidatus Pseudothioglobaceae</taxon>
        <taxon>Candidatus Ruthturnera</taxon>
    </lineage>
</organism>
<name>A0A6N0HPA0_9GAMM</name>
<proteinExistence type="predicted"/>
<evidence type="ECO:0000313" key="2">
    <source>
        <dbReference type="EMBL" id="QKQ24090.1"/>
    </source>
</evidence>
<dbReference type="KEGG" id="reo:HUE58_02745"/>